<evidence type="ECO:0000313" key="9">
    <source>
        <dbReference type="EMBL" id="MEN7551971.1"/>
    </source>
</evidence>
<evidence type="ECO:0000256" key="5">
    <source>
        <dbReference type="ARBA" id="ARBA00022692"/>
    </source>
</evidence>
<accession>A0AAW9SFW1</accession>
<sequence>MKIHKFTLILFSILMYQAGLAQNVLSRKEMVEKALANSYRVKKQEHKVEEAKLSKEKVWNTYLPKVGVDAAYLRMGTEVTIKRDISDITHQLQSGAGEAMHAMQGNFQQYLKDQAQAAAAKGDYALAQALQNPQTQALLGATQNYLTQSSQQLTGLLPNQLGMALRDQNLWFVDAHIDMVIFSGLQVPTMAKAAQEKMYAQEALVEKEKQAVMIETLMYFDKLAVIRQSEAVLTEMQSLLQEKRKFVEKAIENGLATQFDRTKIGIAEKNIEANLIKLSGGQSLVLSKLEQLTGVEKEALQALSPTLDLWHIQAEESNLQNRPELKALKHSINALSQVHKSEKYSYLPKAKAFAHLAKGGSNLTEIDPVWFVGVGLKWEIFDGMQRKKDIQHSKLQVESMQLQKEETENLIALEFEKNYTDWQVKTQLVQVAEEKANEAHNALTIKDKEFENGLATTPDLIESQTEYEKAQLEHIQRLFEQRQSTAQLLRAMGILSLEQIQ</sequence>
<dbReference type="AlphaFoldDB" id="A0AAW9SFW1"/>
<evidence type="ECO:0000256" key="6">
    <source>
        <dbReference type="ARBA" id="ARBA00023136"/>
    </source>
</evidence>
<feature type="signal peptide" evidence="8">
    <location>
        <begin position="1"/>
        <end position="21"/>
    </location>
</feature>
<comment type="subcellular location">
    <subcellularLocation>
        <location evidence="1">Cell outer membrane</location>
    </subcellularLocation>
</comment>
<evidence type="ECO:0000256" key="7">
    <source>
        <dbReference type="ARBA" id="ARBA00023237"/>
    </source>
</evidence>
<evidence type="ECO:0000313" key="10">
    <source>
        <dbReference type="Proteomes" id="UP001403385"/>
    </source>
</evidence>
<proteinExistence type="inferred from homology"/>
<gene>
    <name evidence="9" type="ORF">AAG747_28915</name>
</gene>
<dbReference type="GO" id="GO:0015562">
    <property type="term" value="F:efflux transmembrane transporter activity"/>
    <property type="evidence" value="ECO:0007669"/>
    <property type="project" value="InterPro"/>
</dbReference>
<comment type="similarity">
    <text evidence="2">Belongs to the outer membrane factor (OMF) (TC 1.B.17) family.</text>
</comment>
<dbReference type="SUPFAM" id="SSF56954">
    <property type="entry name" value="Outer membrane efflux proteins (OEP)"/>
    <property type="match status" value="2"/>
</dbReference>
<feature type="chain" id="PRO_5043331544" evidence="8">
    <location>
        <begin position="22"/>
        <end position="501"/>
    </location>
</feature>
<evidence type="ECO:0000256" key="8">
    <source>
        <dbReference type="SAM" id="SignalP"/>
    </source>
</evidence>
<organism evidence="9 10">
    <name type="scientific">Rapidithrix thailandica</name>
    <dbReference type="NCBI Taxonomy" id="413964"/>
    <lineage>
        <taxon>Bacteria</taxon>
        <taxon>Pseudomonadati</taxon>
        <taxon>Bacteroidota</taxon>
        <taxon>Cytophagia</taxon>
        <taxon>Cytophagales</taxon>
        <taxon>Flammeovirgaceae</taxon>
        <taxon>Rapidithrix</taxon>
    </lineage>
</organism>
<dbReference type="InterPro" id="IPR003423">
    <property type="entry name" value="OMP_efflux"/>
</dbReference>
<evidence type="ECO:0000256" key="4">
    <source>
        <dbReference type="ARBA" id="ARBA00022452"/>
    </source>
</evidence>
<name>A0AAW9SFW1_9BACT</name>
<keyword evidence="8" id="KW-0732">Signal</keyword>
<keyword evidence="6" id="KW-0472">Membrane</keyword>
<dbReference type="GO" id="GO:1990281">
    <property type="term" value="C:efflux pump complex"/>
    <property type="evidence" value="ECO:0007669"/>
    <property type="project" value="TreeGrafter"/>
</dbReference>
<dbReference type="GO" id="GO:0015288">
    <property type="term" value="F:porin activity"/>
    <property type="evidence" value="ECO:0007669"/>
    <property type="project" value="TreeGrafter"/>
</dbReference>
<dbReference type="RefSeq" id="WP_346824749.1">
    <property type="nucleotide sequence ID" value="NZ_JBDKWZ010000033.1"/>
</dbReference>
<keyword evidence="10" id="KW-1185">Reference proteome</keyword>
<evidence type="ECO:0000256" key="1">
    <source>
        <dbReference type="ARBA" id="ARBA00004442"/>
    </source>
</evidence>
<keyword evidence="3" id="KW-0813">Transport</keyword>
<dbReference type="PANTHER" id="PTHR30026">
    <property type="entry name" value="OUTER MEMBRANE PROTEIN TOLC"/>
    <property type="match status" value="1"/>
</dbReference>
<dbReference type="Gene3D" id="1.20.1600.10">
    <property type="entry name" value="Outer membrane efflux proteins (OEP)"/>
    <property type="match status" value="1"/>
</dbReference>
<comment type="caution">
    <text evidence="9">The sequence shown here is derived from an EMBL/GenBank/DDBJ whole genome shotgun (WGS) entry which is preliminary data.</text>
</comment>
<dbReference type="GO" id="GO:0009279">
    <property type="term" value="C:cell outer membrane"/>
    <property type="evidence" value="ECO:0007669"/>
    <property type="project" value="UniProtKB-SubCell"/>
</dbReference>
<dbReference type="Proteomes" id="UP001403385">
    <property type="component" value="Unassembled WGS sequence"/>
</dbReference>
<evidence type="ECO:0000256" key="2">
    <source>
        <dbReference type="ARBA" id="ARBA00007613"/>
    </source>
</evidence>
<keyword evidence="4" id="KW-1134">Transmembrane beta strand</keyword>
<evidence type="ECO:0000256" key="3">
    <source>
        <dbReference type="ARBA" id="ARBA00022448"/>
    </source>
</evidence>
<dbReference type="PANTHER" id="PTHR30026:SF20">
    <property type="entry name" value="OUTER MEMBRANE PROTEIN TOLC"/>
    <property type="match status" value="1"/>
</dbReference>
<protein>
    <submittedName>
        <fullName evidence="9">TolC family protein</fullName>
    </submittedName>
</protein>
<dbReference type="EMBL" id="JBDKWZ010000033">
    <property type="protein sequence ID" value="MEN7551971.1"/>
    <property type="molecule type" value="Genomic_DNA"/>
</dbReference>
<keyword evidence="7" id="KW-0998">Cell outer membrane</keyword>
<keyword evidence="5" id="KW-0812">Transmembrane</keyword>
<dbReference type="Pfam" id="PF02321">
    <property type="entry name" value="OEP"/>
    <property type="match status" value="1"/>
</dbReference>
<reference evidence="9 10" key="1">
    <citation type="submission" date="2024-04" db="EMBL/GenBank/DDBJ databases">
        <title>Novel genus in family Flammeovirgaceae.</title>
        <authorList>
            <person name="Nguyen T.H."/>
            <person name="Vuong T.Q."/>
            <person name="Le H."/>
            <person name="Kim S.-G."/>
        </authorList>
    </citation>
    <scope>NUCLEOTIDE SEQUENCE [LARGE SCALE GENOMIC DNA]</scope>
    <source>
        <strain evidence="9 10">JCM 23209</strain>
    </source>
</reference>
<dbReference type="InterPro" id="IPR051906">
    <property type="entry name" value="TolC-like"/>
</dbReference>